<feature type="region of interest" description="Disordered" evidence="1">
    <location>
        <begin position="69"/>
        <end position="116"/>
    </location>
</feature>
<accession>A0A195B253</accession>
<evidence type="ECO:0000256" key="1">
    <source>
        <dbReference type="SAM" id="MobiDB-lite"/>
    </source>
</evidence>
<dbReference type="Proteomes" id="UP000078540">
    <property type="component" value="Unassembled WGS sequence"/>
</dbReference>
<sequence>MKNAHPIVSATTSSPVGPDSAGLGEPAEPIIRLKLQKPLHWEWELTTSADALPVIQLLDKDGRLLVETTGRTAQRARGSFKEGLKTHEQYPVDESRSSSKSKERTSSPSTSSASFIVTPFQSNRNIDGFSNKFGTCNFAPRKSRSDTSLINKSNEDITKDYFKRVYELLKRRQDEMKKPANENHEFLDFDDSSSSNYIEEKKKSRRRRKDESSLELCYMFDEIDQRLTCMNYKARLLFSGSRMKIQPRQKNIGQTYESPRKLLSSIVNSQKLYVNFESFGLKAWRALPLGFAKITKKSLAHSDPFTSFERLPCYYKEKIRRGCDLLTYRPL</sequence>
<dbReference type="STRING" id="520822.A0A195B253"/>
<proteinExistence type="predicted"/>
<dbReference type="AlphaFoldDB" id="A0A195B253"/>
<feature type="region of interest" description="Disordered" evidence="1">
    <location>
        <begin position="1"/>
        <end position="23"/>
    </location>
</feature>
<gene>
    <name evidence="2" type="ORF">ALC53_11020</name>
</gene>
<keyword evidence="3" id="KW-1185">Reference proteome</keyword>
<feature type="compositionally biased region" description="Basic and acidic residues" evidence="1">
    <location>
        <begin position="79"/>
        <end position="105"/>
    </location>
</feature>
<evidence type="ECO:0000313" key="3">
    <source>
        <dbReference type="Proteomes" id="UP000078540"/>
    </source>
</evidence>
<reference evidence="2 3" key="1">
    <citation type="submission" date="2015-09" db="EMBL/GenBank/DDBJ databases">
        <title>Atta colombica WGS genome.</title>
        <authorList>
            <person name="Nygaard S."/>
            <person name="Hu H."/>
            <person name="Boomsma J."/>
            <person name="Zhang G."/>
        </authorList>
    </citation>
    <scope>NUCLEOTIDE SEQUENCE [LARGE SCALE GENOMIC DNA]</scope>
    <source>
        <strain evidence="2">Treedump-2</strain>
        <tissue evidence="2">Whole body</tissue>
    </source>
</reference>
<organism evidence="2 3">
    <name type="scientific">Atta colombica</name>
    <dbReference type="NCBI Taxonomy" id="520822"/>
    <lineage>
        <taxon>Eukaryota</taxon>
        <taxon>Metazoa</taxon>
        <taxon>Ecdysozoa</taxon>
        <taxon>Arthropoda</taxon>
        <taxon>Hexapoda</taxon>
        <taxon>Insecta</taxon>
        <taxon>Pterygota</taxon>
        <taxon>Neoptera</taxon>
        <taxon>Endopterygota</taxon>
        <taxon>Hymenoptera</taxon>
        <taxon>Apocrita</taxon>
        <taxon>Aculeata</taxon>
        <taxon>Formicoidea</taxon>
        <taxon>Formicidae</taxon>
        <taxon>Myrmicinae</taxon>
        <taxon>Atta</taxon>
    </lineage>
</organism>
<dbReference type="InterPro" id="IPR032064">
    <property type="entry name" value="DUF4805"/>
</dbReference>
<dbReference type="EMBL" id="KQ976662">
    <property type="protein sequence ID" value="KYM78365.1"/>
    <property type="molecule type" value="Genomic_DNA"/>
</dbReference>
<protein>
    <submittedName>
        <fullName evidence="2">Uncharacterized protein</fullName>
    </submittedName>
</protein>
<name>A0A195B253_9HYME</name>
<dbReference type="Pfam" id="PF16063">
    <property type="entry name" value="DUF4805"/>
    <property type="match status" value="1"/>
</dbReference>
<evidence type="ECO:0000313" key="2">
    <source>
        <dbReference type="EMBL" id="KYM78365.1"/>
    </source>
</evidence>